<evidence type="ECO:0000313" key="2">
    <source>
        <dbReference type="Proteomes" id="UP001140096"/>
    </source>
</evidence>
<organism evidence="1 2">
    <name type="scientific">Coemansia furcata</name>
    <dbReference type="NCBI Taxonomy" id="417177"/>
    <lineage>
        <taxon>Eukaryota</taxon>
        <taxon>Fungi</taxon>
        <taxon>Fungi incertae sedis</taxon>
        <taxon>Zoopagomycota</taxon>
        <taxon>Kickxellomycotina</taxon>
        <taxon>Kickxellomycetes</taxon>
        <taxon>Kickxellales</taxon>
        <taxon>Kickxellaceae</taxon>
        <taxon>Coemansia</taxon>
    </lineage>
</organism>
<reference evidence="1" key="1">
    <citation type="submission" date="2022-07" db="EMBL/GenBank/DDBJ databases">
        <title>Phylogenomic reconstructions and comparative analyses of Kickxellomycotina fungi.</title>
        <authorList>
            <person name="Reynolds N.K."/>
            <person name="Stajich J.E."/>
            <person name="Barry K."/>
            <person name="Grigoriev I.V."/>
            <person name="Crous P."/>
            <person name="Smith M.E."/>
        </authorList>
    </citation>
    <scope>NUCLEOTIDE SEQUENCE</scope>
    <source>
        <strain evidence="1">CBS 102833</strain>
    </source>
</reference>
<dbReference type="EMBL" id="JANBUP010000823">
    <property type="protein sequence ID" value="KAJ2810030.1"/>
    <property type="molecule type" value="Genomic_DNA"/>
</dbReference>
<dbReference type="Proteomes" id="UP001140096">
    <property type="component" value="Unassembled WGS sequence"/>
</dbReference>
<keyword evidence="2" id="KW-1185">Reference proteome</keyword>
<gene>
    <name evidence="1" type="ORF">H4S07_002911</name>
</gene>
<sequence length="503" mass="54701">MNGSQTSCEAALIDSSAAFIAASCLQYKDGKLDDSAKYELMVKMGDNSAGSQLYPITTISVHPKFDSSIFINNLAVVQYNKGAAIAWNYNIGINPSEWNTNYFARRSLKNLGTKEWNNISALESIVKPADCSKYSKVYGSNSKDFICNAGDISSIYNNACAVPYGTVYSVVQPNNINIAAIHSHSVVVDGSLCSGQQKLHYYTLLRNYAAWAAKEINRSIGGFVASPDFTMKANYTYSMKSNTGTVNGVQVFAGNRYIKDPVDPALAQPPSSPSPTSKSTTTSTTTSTTSSTTNSTSTKATSSTTTSTTHSTTNTHDTPTLPSDSDSDSDDSSSGSSDDSQESNTSPKSGGISTTVIAIIAIVLIILIGVGVWFYMRRKKRIQLQQQLEEADKWDDKDDQNLPAAMRMTNDFGYQNNLPPLTNNYAHDFGDRRADSPAVPPQKGGGSHLNNPYRESEYAPESRPNYGGQRPDTHYTTDNRYSEYTDAIGQQGYGNNYNAGYRR</sequence>
<accession>A0ACC1LJL9</accession>
<protein>
    <submittedName>
        <fullName evidence="1">Uncharacterized protein</fullName>
    </submittedName>
</protein>
<comment type="caution">
    <text evidence="1">The sequence shown here is derived from an EMBL/GenBank/DDBJ whole genome shotgun (WGS) entry which is preliminary data.</text>
</comment>
<evidence type="ECO:0000313" key="1">
    <source>
        <dbReference type="EMBL" id="KAJ2810030.1"/>
    </source>
</evidence>
<proteinExistence type="predicted"/>
<name>A0ACC1LJL9_9FUNG</name>